<evidence type="ECO:0000313" key="2">
    <source>
        <dbReference type="Proteomes" id="UP000016943"/>
    </source>
</evidence>
<dbReference type="HOGENOM" id="CLU_3134564_0_0_11"/>
<evidence type="ECO:0000313" key="1">
    <source>
        <dbReference type="EMBL" id="AGU15774.1"/>
    </source>
</evidence>
<name>U3GWT4_9CORY</name>
<organism evidence="1 2">
    <name type="scientific">Corynebacterium argentoratense DSM 44202</name>
    <dbReference type="NCBI Taxonomy" id="1348662"/>
    <lineage>
        <taxon>Bacteria</taxon>
        <taxon>Bacillati</taxon>
        <taxon>Actinomycetota</taxon>
        <taxon>Actinomycetes</taxon>
        <taxon>Mycobacteriales</taxon>
        <taxon>Corynebacteriaceae</taxon>
        <taxon>Corynebacterium</taxon>
    </lineage>
</organism>
<accession>U3GWT4</accession>
<reference evidence="1 2" key="1">
    <citation type="journal article" date="2013" name="Genome Announc.">
        <title>Whole-Genome Sequence of the Clinical Strain Corynebacterium argentoratense DSM 44202, Isolated from a Human Throat Specimen.</title>
        <authorList>
            <person name="Bomholt C."/>
            <person name="Glaub A."/>
            <person name="Gravermann K."/>
            <person name="Albersmeier A."/>
            <person name="Brinkrolf K."/>
            <person name="Ruckert C."/>
            <person name="Tauch A."/>
        </authorList>
    </citation>
    <scope>NUCLEOTIDE SEQUENCE [LARGE SCALE GENOMIC DNA]</scope>
    <source>
        <strain evidence="1">DSM 44202</strain>
    </source>
</reference>
<dbReference type="Proteomes" id="UP000016943">
    <property type="component" value="Chromosome"/>
</dbReference>
<sequence length="49" mass="5576">MSRNMLDSMFRDIFFGFHWGDGLPVGWPSGVGVCKYRVERPPFLGDLGK</sequence>
<dbReference type="KEGG" id="caz:CARG_08355"/>
<dbReference type="EMBL" id="CP006365">
    <property type="protein sequence ID" value="AGU15774.1"/>
    <property type="molecule type" value="Genomic_DNA"/>
</dbReference>
<keyword evidence="2" id="KW-1185">Reference proteome</keyword>
<proteinExistence type="predicted"/>
<protein>
    <submittedName>
        <fullName evidence="1">Uncharacterized protein</fullName>
    </submittedName>
</protein>
<dbReference type="AlphaFoldDB" id="U3GWT4"/>
<gene>
    <name evidence="1" type="ORF">CARG_08355</name>
</gene>